<protein>
    <submittedName>
        <fullName evidence="2">AER064Cp</fullName>
    </submittedName>
</protein>
<keyword evidence="3" id="KW-1185">Reference proteome</keyword>
<dbReference type="GO" id="GO:0033263">
    <property type="term" value="C:CORVET complex"/>
    <property type="evidence" value="ECO:0000318"/>
    <property type="project" value="GO_Central"/>
</dbReference>
<dbReference type="RefSeq" id="NP_984924.1">
    <property type="nucleotide sequence ID" value="NM_210278.1"/>
</dbReference>
<accession>Q757E9</accession>
<sequence length="648" mass="72941">MSVDLNTRKLEKQVKERLFEQLNQCTRQDPILLLIQPSLVPYINALCTFSELTKHTRVNVIMTLDESCLGNLLSMDVGLTKLVVLLDVRSDLKVPDQLHEIIRGLSLRKLDVISASWKEHTEIEEAKVFPDYLQLQLDEVALRVHKWCMLPVCYLDDDFLNCNVLMTSDGQNLYYPATPSLAGTTRNVLVNHLKESLVSLCLENDITITHSVALGPNSKRLVDALQTDLRDLVTQEAQAQQKVLYGKRHSGLQTDLIVFERQIDNMTPLLSQLTYVGMLNDVFTFTADSKLQDLRVGDVLENPEDQRAVHLDYKEDGVWNELKYVNFGAVGTKLNTWAKELKGQYDARHQVETVGEIKRFVSGLGDLQQRQKLLKLHTGISSKIMEHVNHGAIFQQLIETEQDFCMNNLDNRASCERILDLMYSGAPKDVVLRLCCLLSLTKNGIRDREFLTLKTEILDAFGVEVLPELERLTAHGLFLSKTVFPARSAVKDFQTLAAWYDLCPQLDRPIDPLDPREPTFTLCGVIPLSVRILQSLYDRSVALQHYSSQQPFVISRAPSLARLEPLFAAQYGRDTAHQRVWDRSADPATIAVGAPGRAPDLALLVFVGGVTPAELATVAFLQRALRAKNVRKRFVVLADGLLRAAPPV</sequence>
<dbReference type="InterPro" id="IPR001619">
    <property type="entry name" value="Sec1-like"/>
</dbReference>
<dbReference type="Gene3D" id="3.90.830.10">
    <property type="entry name" value="Syntaxin Binding Protein 1, Chain A, domain 2"/>
    <property type="match status" value="1"/>
</dbReference>
<evidence type="ECO:0000313" key="2">
    <source>
        <dbReference type="EMBL" id="AAS52748.1"/>
    </source>
</evidence>
<dbReference type="STRING" id="284811.Q757E9"/>
<dbReference type="GO" id="GO:0000324">
    <property type="term" value="C:fungal-type vacuole"/>
    <property type="evidence" value="ECO:0000318"/>
    <property type="project" value="GO_Central"/>
</dbReference>
<comment type="similarity">
    <text evidence="1">Belongs to the STXBP/unc-18/SEC1 family.</text>
</comment>
<dbReference type="Proteomes" id="UP000000591">
    <property type="component" value="Chromosome V"/>
</dbReference>
<dbReference type="Pfam" id="PF00995">
    <property type="entry name" value="Sec1"/>
    <property type="match status" value="1"/>
</dbReference>
<proteinExistence type="inferred from homology"/>
<dbReference type="OMA" id="AYCGVVP"/>
<dbReference type="FunCoup" id="Q757E9">
    <property type="interactions" value="765"/>
</dbReference>
<dbReference type="InterPro" id="IPR043155">
    <property type="entry name" value="VPS33_dom3b"/>
</dbReference>
<dbReference type="eggNOG" id="KOG1302">
    <property type="taxonomic scope" value="Eukaryota"/>
</dbReference>
<dbReference type="InParanoid" id="Q757E9"/>
<dbReference type="InterPro" id="IPR036045">
    <property type="entry name" value="Sec1-like_sf"/>
</dbReference>
<dbReference type="GO" id="GO:0006886">
    <property type="term" value="P:intracellular protein transport"/>
    <property type="evidence" value="ECO:0000318"/>
    <property type="project" value="GO_Central"/>
</dbReference>
<dbReference type="KEGG" id="ago:AGOS_AER064C"/>
<evidence type="ECO:0000313" key="3">
    <source>
        <dbReference type="Proteomes" id="UP000000591"/>
    </source>
</evidence>
<dbReference type="PANTHER" id="PTHR11679">
    <property type="entry name" value="VESICLE PROTEIN SORTING-ASSOCIATED"/>
    <property type="match status" value="1"/>
</dbReference>
<dbReference type="GO" id="GO:0016192">
    <property type="term" value="P:vesicle-mediated transport"/>
    <property type="evidence" value="ECO:0000318"/>
    <property type="project" value="GO_Central"/>
</dbReference>
<name>Q757E9_EREGS</name>
<dbReference type="EMBL" id="AE016818">
    <property type="protein sequence ID" value="AAS52748.1"/>
    <property type="molecule type" value="Genomic_DNA"/>
</dbReference>
<dbReference type="InterPro" id="IPR043127">
    <property type="entry name" value="Sec-1-like_dom3a"/>
</dbReference>
<dbReference type="OrthoDB" id="10262287at2759"/>
<dbReference type="InterPro" id="IPR027482">
    <property type="entry name" value="Sec1-like_dom2"/>
</dbReference>
<dbReference type="GeneID" id="4621127"/>
<reference evidence="3" key="2">
    <citation type="journal article" date="2013" name="G3 (Bethesda)">
        <title>Genomes of Ashbya fungi isolated from insects reveal four mating-type loci, numerous translocations, lack of transposons, and distinct gene duplications.</title>
        <authorList>
            <person name="Dietrich F.S."/>
            <person name="Voegeli S."/>
            <person name="Kuo S."/>
            <person name="Philippsen P."/>
        </authorList>
    </citation>
    <scope>GENOME REANNOTATION</scope>
    <source>
        <strain evidence="3">ATCC 10895 / CBS 109.51 / FGSC 9923 / NRRL Y-1056</strain>
    </source>
</reference>
<dbReference type="HOGENOM" id="CLU_398604_0_0_1"/>
<gene>
    <name evidence="2" type="ORF">AGOS_AER064C</name>
</gene>
<dbReference type="Gene3D" id="3.40.50.1910">
    <property type="match status" value="1"/>
</dbReference>
<dbReference type="AlphaFoldDB" id="Q757E9"/>
<reference evidence="2 3" key="1">
    <citation type="journal article" date="2004" name="Science">
        <title>The Ashbya gossypii genome as a tool for mapping the ancient Saccharomyces cerevisiae genome.</title>
        <authorList>
            <person name="Dietrich F.S."/>
            <person name="Voegeli S."/>
            <person name="Brachat S."/>
            <person name="Lerch A."/>
            <person name="Gates K."/>
            <person name="Steiner S."/>
            <person name="Mohr C."/>
            <person name="Pohlmann R."/>
            <person name="Luedi P."/>
            <person name="Choi S."/>
            <person name="Wing R.A."/>
            <person name="Flavier A."/>
            <person name="Gaffney T.D."/>
            <person name="Philippsen P."/>
        </authorList>
    </citation>
    <scope>NUCLEOTIDE SEQUENCE [LARGE SCALE GENOMIC DNA]</scope>
    <source>
        <strain evidence="3">ATCC 10895 / CBS 109.51 / FGSC 9923 / NRRL Y-1056</strain>
    </source>
</reference>
<organism evidence="2 3">
    <name type="scientific">Eremothecium gossypii (strain ATCC 10895 / CBS 109.51 / FGSC 9923 / NRRL Y-1056)</name>
    <name type="common">Yeast</name>
    <name type="synonym">Ashbya gossypii</name>
    <dbReference type="NCBI Taxonomy" id="284811"/>
    <lineage>
        <taxon>Eukaryota</taxon>
        <taxon>Fungi</taxon>
        <taxon>Dikarya</taxon>
        <taxon>Ascomycota</taxon>
        <taxon>Saccharomycotina</taxon>
        <taxon>Saccharomycetes</taxon>
        <taxon>Saccharomycetales</taxon>
        <taxon>Saccharomycetaceae</taxon>
        <taxon>Eremothecium</taxon>
    </lineage>
</organism>
<dbReference type="Gene3D" id="1.25.40.850">
    <property type="match status" value="1"/>
</dbReference>
<evidence type="ECO:0000256" key="1">
    <source>
        <dbReference type="ARBA" id="ARBA00009884"/>
    </source>
</evidence>
<dbReference type="SUPFAM" id="SSF56815">
    <property type="entry name" value="Sec1/munc18-like (SM) proteins"/>
    <property type="match status" value="1"/>
</dbReference>